<dbReference type="KEGG" id="pagb:AWM79_11035"/>
<gene>
    <name evidence="1" type="ORF">AWM79_11035</name>
</gene>
<dbReference type="Pfam" id="PF13652">
    <property type="entry name" value="QSregVF"/>
    <property type="match status" value="1"/>
</dbReference>
<evidence type="ECO:0000313" key="1">
    <source>
        <dbReference type="EMBL" id="AMB85807.1"/>
    </source>
</evidence>
<sequence length="141" mass="15730">MLRLIVPSIALLLALPFSAQAASLKDFELNKMLQDVAHKSNQTLPRELDNNILEVAYTVEGNQLIDHLSVQSDYAQSMRANPKAVYLQLGASVCRNPNYRKLMAQGAVMRYEFTENKSNRPVASAHFVESDCPKATPPKKN</sequence>
<name>A0A0X1T156_PSEAA</name>
<dbReference type="Gene3D" id="3.30.300.250">
    <property type="match status" value="1"/>
</dbReference>
<dbReference type="AlphaFoldDB" id="A0A0X1T156"/>
<dbReference type="Proteomes" id="UP000063229">
    <property type="component" value="Chromosome"/>
</dbReference>
<dbReference type="OrthoDB" id="7021208at2"/>
<keyword evidence="2" id="KW-1185">Reference proteome</keyword>
<evidence type="ECO:0008006" key="3">
    <source>
        <dbReference type="Google" id="ProtNLM"/>
    </source>
</evidence>
<reference evidence="1 2" key="1">
    <citation type="submission" date="2016-01" db="EMBL/GenBank/DDBJ databases">
        <authorList>
            <person name="McClelland M."/>
            <person name="Jain A."/>
            <person name="Saraogi P."/>
            <person name="Mendelson R."/>
            <person name="Westerman R."/>
            <person name="SanMiguel P."/>
            <person name="Csonka L."/>
        </authorList>
    </citation>
    <scope>NUCLEOTIDE SEQUENCE [LARGE SCALE GENOMIC DNA]</scope>
    <source>
        <strain evidence="1 2">NCPPB 2472</strain>
    </source>
</reference>
<dbReference type="InterPro" id="IPR025203">
    <property type="entry name" value="QSregVF"/>
</dbReference>
<organism evidence="1 2">
    <name type="scientific">Pseudomonas agarici</name>
    <dbReference type="NCBI Taxonomy" id="46677"/>
    <lineage>
        <taxon>Bacteria</taxon>
        <taxon>Pseudomonadati</taxon>
        <taxon>Pseudomonadota</taxon>
        <taxon>Gammaproteobacteria</taxon>
        <taxon>Pseudomonadales</taxon>
        <taxon>Pseudomonadaceae</taxon>
        <taxon>Pseudomonas</taxon>
    </lineage>
</organism>
<evidence type="ECO:0000313" key="2">
    <source>
        <dbReference type="Proteomes" id="UP000063229"/>
    </source>
</evidence>
<protein>
    <recommendedName>
        <fullName evidence="3">Quorum-sensing-regulated virulence factor</fullName>
    </recommendedName>
</protein>
<dbReference type="RefSeq" id="WP_017131051.1">
    <property type="nucleotide sequence ID" value="NZ_CP014135.1"/>
</dbReference>
<dbReference type="EMBL" id="CP014135">
    <property type="protein sequence ID" value="AMB85807.1"/>
    <property type="molecule type" value="Genomic_DNA"/>
</dbReference>
<dbReference type="STRING" id="46677.AWM79_11035"/>
<proteinExistence type="predicted"/>
<accession>A0A0X1T156</accession>